<dbReference type="Pfam" id="PF04392">
    <property type="entry name" value="ABC_sub_bind"/>
    <property type="match status" value="1"/>
</dbReference>
<dbReference type="EMBL" id="CP006585">
    <property type="protein sequence ID" value="AGW14991.1"/>
    <property type="molecule type" value="Genomic_DNA"/>
</dbReference>
<dbReference type="SUPFAM" id="SSF53822">
    <property type="entry name" value="Periplasmic binding protein-like I"/>
    <property type="match status" value="1"/>
</dbReference>
<dbReference type="Gene3D" id="3.40.50.2300">
    <property type="match status" value="2"/>
</dbReference>
<dbReference type="InterPro" id="IPR028082">
    <property type="entry name" value="Peripla_BP_I"/>
</dbReference>
<evidence type="ECO:0000256" key="1">
    <source>
        <dbReference type="SAM" id="SignalP"/>
    </source>
</evidence>
<dbReference type="PATRIC" id="fig|1121448.10.peg.3245"/>
<dbReference type="eggNOG" id="COG2984">
    <property type="taxonomic scope" value="Bacteria"/>
</dbReference>
<evidence type="ECO:0000313" key="3">
    <source>
        <dbReference type="Proteomes" id="UP000016587"/>
    </source>
</evidence>
<feature type="signal peptide" evidence="1">
    <location>
        <begin position="1"/>
        <end position="25"/>
    </location>
</feature>
<evidence type="ECO:0000313" key="2">
    <source>
        <dbReference type="EMBL" id="AGW14991.1"/>
    </source>
</evidence>
<name>T2GFR4_MEGG1</name>
<dbReference type="CDD" id="cd06325">
    <property type="entry name" value="PBP1_ABC_unchar_transporter"/>
    <property type="match status" value="1"/>
</dbReference>
<dbReference type="InterPro" id="IPR007487">
    <property type="entry name" value="ABC_transpt-TYRBP-like"/>
</dbReference>
<feature type="chain" id="PRO_5004599895" evidence="1">
    <location>
        <begin position="26"/>
        <end position="319"/>
    </location>
</feature>
<keyword evidence="1" id="KW-0732">Signal</keyword>
<organism evidence="2 3">
    <name type="scientific">Megalodesulfovibrio gigas (strain ATCC 19364 / DSM 1382 / NCIMB 9332 / VKM B-1759)</name>
    <name type="common">Desulfovibrio gigas</name>
    <dbReference type="NCBI Taxonomy" id="1121448"/>
    <lineage>
        <taxon>Bacteria</taxon>
        <taxon>Pseudomonadati</taxon>
        <taxon>Thermodesulfobacteriota</taxon>
        <taxon>Desulfovibrionia</taxon>
        <taxon>Desulfovibrionales</taxon>
        <taxon>Desulfovibrionaceae</taxon>
        <taxon>Megalodesulfovibrio</taxon>
    </lineage>
</organism>
<dbReference type="Proteomes" id="UP000016587">
    <property type="component" value="Chromosome"/>
</dbReference>
<protein>
    <submittedName>
        <fullName evidence="2">Putative ABC transporter substrate binding protein</fullName>
    </submittedName>
</protein>
<keyword evidence="3" id="KW-1185">Reference proteome</keyword>
<gene>
    <name evidence="2" type="ORF">DGI_3294</name>
</gene>
<dbReference type="HOGENOM" id="CLU_058196_0_0_7"/>
<dbReference type="PANTHER" id="PTHR35271">
    <property type="entry name" value="ABC TRANSPORTER, SUBSTRATE-BINDING LIPOPROTEIN-RELATED"/>
    <property type="match status" value="1"/>
</dbReference>
<sequence length="319" mass="33454">MLSMKRLVALLLVLGALGSASVLHAKQFAISVTQIVEHPALDATRKGFEDRLKELGVDAKFTVHIAQGNIATANQIASQIQGEKPDLILAIATPTAQAVVQKIKNIPILATAVTDFVGAGLVKNMDKPGANVSGMTDLTPMDKHVALAKEFLPGLKTLGVMYNAGESNSVTLVNLLKAEAKKQGVAVEEATVVNSAGVMAAAKSLVGRCQAIYVPTDNTVVSALESVIKVAAESDLPIFSGDTDSVERGTMASLGFDYYGMGKQTGDMAKKILVDGVPVGDMPVEMLKELNLFINKKAAADFGVTVPEALLARASKIIE</sequence>
<accession>T2GFR4</accession>
<reference evidence="3" key="2">
    <citation type="submission" date="2013-07" db="EMBL/GenBank/DDBJ databases">
        <authorList>
            <person name="Morais-Silva F.O."/>
            <person name="Rezende A.M."/>
            <person name="Pimentel C."/>
            <person name="Resende D.M."/>
            <person name="Santos C.I."/>
            <person name="Clemente C."/>
            <person name="de Oliveira L.M."/>
            <person name="da Silva S.M."/>
            <person name="Costa D.A."/>
            <person name="Varela-Raposo A."/>
            <person name="Horacio E.C.A."/>
            <person name="Matos M."/>
            <person name="Flores O."/>
            <person name="Ruiz J.C."/>
            <person name="Rodrigues-Pousada C."/>
        </authorList>
    </citation>
    <scope>NUCLEOTIDE SEQUENCE [LARGE SCALE GENOMIC DNA]</scope>
    <source>
        <strain evidence="3">ATCC 19364 / DSM 1382 / NCIMB 9332 / VKM B-1759</strain>
    </source>
</reference>
<dbReference type="PANTHER" id="PTHR35271:SF1">
    <property type="entry name" value="ABC TRANSPORTER, SUBSTRATE-BINDING LIPOPROTEIN"/>
    <property type="match status" value="1"/>
</dbReference>
<dbReference type="AlphaFoldDB" id="T2GFR4"/>
<dbReference type="KEGG" id="dgg:DGI_3294"/>
<proteinExistence type="predicted"/>
<dbReference type="STRING" id="1121448.DGI_3294"/>
<reference evidence="2 3" key="1">
    <citation type="journal article" date="2013" name="J. Bacteriol.">
        <title>Roles of HynAB and Ech, the only two hydrogenases found in the model sulfate reducer Desulfovibrio gigas.</title>
        <authorList>
            <person name="Morais-Silva F.O."/>
            <person name="Santos C.I."/>
            <person name="Rodrigues R."/>
            <person name="Pereira I.A."/>
            <person name="Rodrigues-Pousada C."/>
        </authorList>
    </citation>
    <scope>NUCLEOTIDE SEQUENCE [LARGE SCALE GENOMIC DNA]</scope>
    <source>
        <strain evidence="3">ATCC 19364 / DSM 1382 / NCIMB 9332 / VKM B-1759</strain>
    </source>
</reference>